<dbReference type="RefSeq" id="WP_141703608.1">
    <property type="nucleotide sequence ID" value="NZ_MCRJ01000048.1"/>
</dbReference>
<keyword evidence="2" id="KW-1185">Reference proteome</keyword>
<proteinExistence type="predicted"/>
<dbReference type="Gene3D" id="3.40.50.1110">
    <property type="entry name" value="SGNH hydrolase"/>
    <property type="match status" value="1"/>
</dbReference>
<organism evidence="1 2">
    <name type="scientific">Methylobrevis pamukkalensis</name>
    <dbReference type="NCBI Taxonomy" id="1439726"/>
    <lineage>
        <taxon>Bacteria</taxon>
        <taxon>Pseudomonadati</taxon>
        <taxon>Pseudomonadota</taxon>
        <taxon>Alphaproteobacteria</taxon>
        <taxon>Hyphomicrobiales</taxon>
        <taxon>Pleomorphomonadaceae</taxon>
        <taxon>Methylobrevis</taxon>
    </lineage>
</organism>
<dbReference type="GO" id="GO:0016788">
    <property type="term" value="F:hydrolase activity, acting on ester bonds"/>
    <property type="evidence" value="ECO:0007669"/>
    <property type="project" value="UniProtKB-ARBA"/>
</dbReference>
<reference evidence="1 2" key="1">
    <citation type="submission" date="2016-07" db="EMBL/GenBank/DDBJ databases">
        <title>Draft Genome Sequence of Methylobrevis pamukkalensis PK2.</title>
        <authorList>
            <person name="Vasilenko O.V."/>
            <person name="Doronina N.V."/>
            <person name="Shmareva M.N."/>
            <person name="Tarlachkov S.V."/>
            <person name="Mustakhimov I."/>
            <person name="Trotsenko Y.A."/>
        </authorList>
    </citation>
    <scope>NUCLEOTIDE SEQUENCE [LARGE SCALE GENOMIC DNA]</scope>
    <source>
        <strain evidence="1 2">PK2</strain>
    </source>
</reference>
<dbReference type="InterPro" id="IPR036514">
    <property type="entry name" value="SGNH_hydro_sf"/>
</dbReference>
<evidence type="ECO:0000313" key="1">
    <source>
        <dbReference type="EMBL" id="ODN70483.1"/>
    </source>
</evidence>
<comment type="caution">
    <text evidence="1">The sequence shown here is derived from an EMBL/GenBank/DDBJ whole genome shotgun (WGS) entry which is preliminary data.</text>
</comment>
<dbReference type="Proteomes" id="UP000094622">
    <property type="component" value="Unassembled WGS sequence"/>
</dbReference>
<name>A0A1E3H2C8_9HYPH</name>
<dbReference type="OrthoDB" id="7772727at2"/>
<accession>A0A1E3H2C8</accession>
<dbReference type="EMBL" id="MCRJ01000048">
    <property type="protein sequence ID" value="ODN70483.1"/>
    <property type="molecule type" value="Genomic_DNA"/>
</dbReference>
<dbReference type="SUPFAM" id="SSF52266">
    <property type="entry name" value="SGNH hydrolase"/>
    <property type="match status" value="1"/>
</dbReference>
<dbReference type="AlphaFoldDB" id="A0A1E3H2C8"/>
<sequence length="259" mass="29388">MFKISTFGDSHSRYFEITPQVADYLPQLKSVDVKQKQFTGSTITGFGKKKSTLNVRERILANVRADDDAVLLAFGQVDIELGYFYREIVKEMVLDFDEFAAGLVDTYMDFVEGMRKDTGKTVVVKGINLSVLTWNRSKAVRYTVRILNQDVASPEHKRAYKQKLVEIFPDFTVIDWRHRRFNELLRKACEARGIFYYDINDAIAESPEGRVKPDLVPEEFDHHLVSSMGVGIAHWKPLIGPVIPEAIPDAVPAEAEAAD</sequence>
<gene>
    <name evidence="1" type="ORF">A6302_02159</name>
</gene>
<protein>
    <submittedName>
        <fullName evidence="1">Uncharacterized protein</fullName>
    </submittedName>
</protein>
<evidence type="ECO:0000313" key="2">
    <source>
        <dbReference type="Proteomes" id="UP000094622"/>
    </source>
</evidence>